<keyword evidence="3" id="KW-1185">Reference proteome</keyword>
<dbReference type="EnsemblPlants" id="OMERI03G32140.1">
    <property type="protein sequence ID" value="OMERI03G32140.1"/>
    <property type="gene ID" value="OMERI03G32140"/>
</dbReference>
<dbReference type="Gramene" id="OMERI03G32140.1">
    <property type="protein sequence ID" value="OMERI03G32140.1"/>
    <property type="gene ID" value="OMERI03G32140"/>
</dbReference>
<reference evidence="2" key="2">
    <citation type="submission" date="2018-05" db="EMBL/GenBank/DDBJ databases">
        <title>OmerRS3 (Oryza meridionalis Reference Sequence Version 3).</title>
        <authorList>
            <person name="Zhang J."/>
            <person name="Kudrna D."/>
            <person name="Lee S."/>
            <person name="Talag J."/>
            <person name="Welchert J."/>
            <person name="Wing R.A."/>
        </authorList>
    </citation>
    <scope>NUCLEOTIDE SEQUENCE [LARGE SCALE GENOMIC DNA]</scope>
    <source>
        <strain evidence="2">cv. OR44</strain>
    </source>
</reference>
<dbReference type="Proteomes" id="UP000008021">
    <property type="component" value="Chromosome 3"/>
</dbReference>
<sequence>MDYPGEEIIPAHAKLCVRLSPSVDFSPAHHGVSLFCRPGKKSSTREERKNSSRRRNEDTDATAGAARGAWRDPEATATARLSPLAATFSPYINVHVMFLEIDW</sequence>
<protein>
    <submittedName>
        <fullName evidence="2">Uncharacterized protein</fullName>
    </submittedName>
</protein>
<dbReference type="AlphaFoldDB" id="A0A0E0D767"/>
<evidence type="ECO:0000256" key="1">
    <source>
        <dbReference type="SAM" id="MobiDB-lite"/>
    </source>
</evidence>
<reference evidence="2" key="1">
    <citation type="submission" date="2015-04" db="UniProtKB">
        <authorList>
            <consortium name="EnsemblPlants"/>
        </authorList>
    </citation>
    <scope>IDENTIFICATION</scope>
</reference>
<dbReference type="HOGENOM" id="CLU_2376148_0_0_1"/>
<name>A0A0E0D767_9ORYZ</name>
<evidence type="ECO:0000313" key="2">
    <source>
        <dbReference type="EnsemblPlants" id="OMERI03G32140.1"/>
    </source>
</evidence>
<accession>A0A0E0D767</accession>
<feature type="compositionally biased region" description="Basic and acidic residues" evidence="1">
    <location>
        <begin position="43"/>
        <end position="58"/>
    </location>
</feature>
<organism evidence="2">
    <name type="scientific">Oryza meridionalis</name>
    <dbReference type="NCBI Taxonomy" id="40149"/>
    <lineage>
        <taxon>Eukaryota</taxon>
        <taxon>Viridiplantae</taxon>
        <taxon>Streptophyta</taxon>
        <taxon>Embryophyta</taxon>
        <taxon>Tracheophyta</taxon>
        <taxon>Spermatophyta</taxon>
        <taxon>Magnoliopsida</taxon>
        <taxon>Liliopsida</taxon>
        <taxon>Poales</taxon>
        <taxon>Poaceae</taxon>
        <taxon>BOP clade</taxon>
        <taxon>Oryzoideae</taxon>
        <taxon>Oryzeae</taxon>
        <taxon>Oryzinae</taxon>
        <taxon>Oryza</taxon>
    </lineage>
</organism>
<feature type="region of interest" description="Disordered" evidence="1">
    <location>
        <begin position="36"/>
        <end position="71"/>
    </location>
</feature>
<proteinExistence type="predicted"/>
<evidence type="ECO:0000313" key="3">
    <source>
        <dbReference type="Proteomes" id="UP000008021"/>
    </source>
</evidence>